<dbReference type="EMBL" id="JAJITC010000030">
    <property type="protein sequence ID" value="MCC8405910.1"/>
    <property type="molecule type" value="Genomic_DNA"/>
</dbReference>
<dbReference type="InterPro" id="IPR029058">
    <property type="entry name" value="AB_hydrolase_fold"/>
</dbReference>
<evidence type="ECO:0000256" key="1">
    <source>
        <dbReference type="SAM" id="MobiDB-lite"/>
    </source>
</evidence>
<dbReference type="NCBIfam" id="TIGR01849">
    <property type="entry name" value="PHB_depoly_PhaZ"/>
    <property type="match status" value="1"/>
</dbReference>
<dbReference type="InterPro" id="IPR010915">
    <property type="entry name" value="PHB_depoly_PhaZ"/>
</dbReference>
<feature type="domain" description="PHB de-polymerase C-terminal" evidence="2">
    <location>
        <begin position="207"/>
        <end position="408"/>
    </location>
</feature>
<gene>
    <name evidence="3" type="primary">phaZ</name>
    <name evidence="3" type="ORF">LJ655_29345</name>
</gene>
<dbReference type="Proteomes" id="UP001430614">
    <property type="component" value="Unassembled WGS sequence"/>
</dbReference>
<dbReference type="PANTHER" id="PTHR36837">
    <property type="entry name" value="POLY(3-HYDROXYALKANOATE) POLYMERASE SUBUNIT PHAC"/>
    <property type="match status" value="1"/>
</dbReference>
<sequence length="477" mass="52213">MNLFAYSTYQACADMLLPMRHGAALANHSLDAWPAFAQTPHGRSLRAACELLILGGLTSKRPPFGIDSVVTEGAPVAVVEEVVTRTPFCSLLHFRKDAVLSSPQPRVLMIAPMSGHFATLLRATVRTMLAEHDVYITDWHNPRDVPLGEGRFGFDEFVRHVIDFTARIGSGTHLLAVCQPTVAALAAVALMAADDHPAQPASMTLMAGPIDTRINPTRVNELAKSRSIEWFERNLISAVPFGFAGAQRRVYPGFVQLAAFMSMNPGRHADSFETMYYERGKGDPQKADTIRTFYEEYFATMDLTADFYLETVDTVFQQHALPLRTLEVEGRLVEPSKIRRTALLTVEGEKDDICAVGQTLAAQDMCERLRPYLKTHHVQTGVGHYGVFSGRRWEQHIYPRVRAVIYDNEPRAVLVSSRARPIQPVPAATAAEVTAAAPVAAAVVGVEMEAGGSASGNSDSAATEPTPFARRRPPATT</sequence>
<accession>A0ABS8KMG4</accession>
<dbReference type="InterPro" id="IPR051321">
    <property type="entry name" value="PHA/PHB_synthase"/>
</dbReference>
<feature type="compositionally biased region" description="Low complexity" evidence="1">
    <location>
        <begin position="450"/>
        <end position="468"/>
    </location>
</feature>
<dbReference type="Pfam" id="PF06850">
    <property type="entry name" value="PHB_depo_C"/>
    <property type="match status" value="1"/>
</dbReference>
<proteinExistence type="predicted"/>
<keyword evidence="4" id="KW-1185">Reference proteome</keyword>
<evidence type="ECO:0000313" key="3">
    <source>
        <dbReference type="EMBL" id="MCC8405910.1"/>
    </source>
</evidence>
<dbReference type="RefSeq" id="WP_230564661.1">
    <property type="nucleotide sequence ID" value="NZ_JAJITC010000030.1"/>
</dbReference>
<organism evidence="3 4">
    <name type="scientific">Paraburkholderia translucens</name>
    <dbReference type="NCBI Taxonomy" id="2886945"/>
    <lineage>
        <taxon>Bacteria</taxon>
        <taxon>Pseudomonadati</taxon>
        <taxon>Pseudomonadota</taxon>
        <taxon>Betaproteobacteria</taxon>
        <taxon>Burkholderiales</taxon>
        <taxon>Burkholderiaceae</taxon>
        <taxon>Paraburkholderia</taxon>
    </lineage>
</organism>
<protein>
    <submittedName>
        <fullName evidence="3">Polyhydroxyalkanoate depolymerase</fullName>
    </submittedName>
</protein>
<dbReference type="PANTHER" id="PTHR36837:SF4">
    <property type="entry name" value="BLR0908 PROTEIN"/>
    <property type="match status" value="1"/>
</dbReference>
<dbReference type="PIRSF" id="PIRSF020818">
    <property type="entry name" value="PHB_depoly_PhaZ"/>
    <property type="match status" value="1"/>
</dbReference>
<name>A0ABS8KMG4_9BURK</name>
<evidence type="ECO:0000259" key="2">
    <source>
        <dbReference type="Pfam" id="PF06850"/>
    </source>
</evidence>
<feature type="region of interest" description="Disordered" evidence="1">
    <location>
        <begin position="450"/>
        <end position="477"/>
    </location>
</feature>
<evidence type="ECO:0000313" key="4">
    <source>
        <dbReference type="Proteomes" id="UP001430614"/>
    </source>
</evidence>
<comment type="caution">
    <text evidence="3">The sequence shown here is derived from an EMBL/GenBank/DDBJ whole genome shotgun (WGS) entry which is preliminary data.</text>
</comment>
<dbReference type="SUPFAM" id="SSF53474">
    <property type="entry name" value="alpha/beta-Hydrolases"/>
    <property type="match status" value="1"/>
</dbReference>
<dbReference type="InterPro" id="IPR009656">
    <property type="entry name" value="PHB_depo_C"/>
</dbReference>
<reference evidence="3 4" key="1">
    <citation type="submission" date="2021-11" db="EMBL/GenBank/DDBJ databases">
        <authorList>
            <person name="Oh E.-T."/>
            <person name="Kim S.-B."/>
        </authorList>
    </citation>
    <scope>NUCLEOTIDE SEQUENCE [LARGE SCALE GENOMIC DNA]</scope>
    <source>
        <strain evidence="3 4">MMS20-SJTN17</strain>
    </source>
</reference>